<dbReference type="OrthoDB" id="9988524at2759"/>
<protein>
    <recommendedName>
        <fullName evidence="1">AB hydrolase-1 domain-containing protein</fullName>
    </recommendedName>
</protein>
<dbReference type="PANTHER" id="PTHR42886:SF53">
    <property type="entry name" value="ALPHA_BETA-HYDROLASES SUPERFAMILY PROTEIN"/>
    <property type="match status" value="1"/>
</dbReference>
<organism evidence="2 3">
    <name type="scientific">Amanita thiersii Skay4041</name>
    <dbReference type="NCBI Taxonomy" id="703135"/>
    <lineage>
        <taxon>Eukaryota</taxon>
        <taxon>Fungi</taxon>
        <taxon>Dikarya</taxon>
        <taxon>Basidiomycota</taxon>
        <taxon>Agaricomycotina</taxon>
        <taxon>Agaricomycetes</taxon>
        <taxon>Agaricomycetidae</taxon>
        <taxon>Agaricales</taxon>
        <taxon>Pluteineae</taxon>
        <taxon>Amanitaceae</taxon>
        <taxon>Amanita</taxon>
    </lineage>
</organism>
<dbReference type="SUPFAM" id="SSF53474">
    <property type="entry name" value="alpha/beta-Hydrolases"/>
    <property type="match status" value="1"/>
</dbReference>
<gene>
    <name evidence="2" type="ORF">AMATHDRAFT_73061</name>
</gene>
<dbReference type="InterPro" id="IPR000073">
    <property type="entry name" value="AB_hydrolase_1"/>
</dbReference>
<dbReference type="AlphaFoldDB" id="A0A2A9NZL8"/>
<feature type="domain" description="AB hydrolase-1" evidence="1">
    <location>
        <begin position="41"/>
        <end position="159"/>
    </location>
</feature>
<evidence type="ECO:0000313" key="2">
    <source>
        <dbReference type="EMBL" id="PFH54047.1"/>
    </source>
</evidence>
<dbReference type="Proteomes" id="UP000242287">
    <property type="component" value="Unassembled WGS sequence"/>
</dbReference>
<proteinExistence type="predicted"/>
<dbReference type="STRING" id="703135.A0A2A9NZL8"/>
<name>A0A2A9NZL8_9AGAR</name>
<keyword evidence="3" id="KW-1185">Reference proteome</keyword>
<evidence type="ECO:0000313" key="3">
    <source>
        <dbReference type="Proteomes" id="UP000242287"/>
    </source>
</evidence>
<dbReference type="Gene3D" id="3.40.50.1820">
    <property type="entry name" value="alpha/beta hydrolase"/>
    <property type="match status" value="1"/>
</dbReference>
<sequence length="291" mass="32804">MGSLRRVTRVEIPHPDEAATIVGTLEQVEPDQLTQGRKIALILHGTMGHKDYLYQRRLAQRLPFDSFRFDFRGNHESSGKWRQGNVVGDAIDIQVVVNYLKQTYGYSIELLVGHSLGSLASFNWICHTNDGQNLPAFINVSGRYRMKVSDSAKTWREAVQERGYHEITISVAKKPATFRIYPDDLDNFANWDTSFVWDRFPAATDVLSIHGLSDATVPPFDALIYAKVLSARPAGTHSLHLMEGADHNFIGHHDEVVDSIIEWWGLRQRGGLKTGIWIPTSTKLDIPGVRL</sequence>
<evidence type="ECO:0000259" key="1">
    <source>
        <dbReference type="Pfam" id="PF00561"/>
    </source>
</evidence>
<dbReference type="InterPro" id="IPR029058">
    <property type="entry name" value="AB_hydrolase_fold"/>
</dbReference>
<reference evidence="2 3" key="1">
    <citation type="submission" date="2014-02" db="EMBL/GenBank/DDBJ databases">
        <title>Transposable element dynamics among asymbiotic and ectomycorrhizal Amanita fungi.</title>
        <authorList>
            <consortium name="DOE Joint Genome Institute"/>
            <person name="Hess J."/>
            <person name="Skrede I."/>
            <person name="Wolfe B."/>
            <person name="LaButti K."/>
            <person name="Ohm R.A."/>
            <person name="Grigoriev I.V."/>
            <person name="Pringle A."/>
        </authorList>
    </citation>
    <scope>NUCLEOTIDE SEQUENCE [LARGE SCALE GENOMIC DNA]</scope>
    <source>
        <strain evidence="2 3">SKay4041</strain>
    </source>
</reference>
<dbReference type="PANTHER" id="PTHR42886">
    <property type="entry name" value="RE40534P-RELATED"/>
    <property type="match status" value="1"/>
</dbReference>
<dbReference type="EMBL" id="KZ301971">
    <property type="protein sequence ID" value="PFH54047.1"/>
    <property type="molecule type" value="Genomic_DNA"/>
</dbReference>
<dbReference type="Pfam" id="PF00561">
    <property type="entry name" value="Abhydrolase_1"/>
    <property type="match status" value="1"/>
</dbReference>
<accession>A0A2A9NZL8</accession>